<feature type="transmembrane region" description="Helical" evidence="7">
    <location>
        <begin position="209"/>
        <end position="233"/>
    </location>
</feature>
<keyword evidence="10" id="KW-1185">Reference proteome</keyword>
<comment type="similarity">
    <text evidence="2">Belongs to the EamA transporter family.</text>
</comment>
<proteinExistence type="inferred from homology"/>
<feature type="domain" description="EamA" evidence="8">
    <location>
        <begin position="7"/>
        <end position="131"/>
    </location>
</feature>
<dbReference type="SUPFAM" id="SSF103481">
    <property type="entry name" value="Multidrug resistance efflux transporter EmrE"/>
    <property type="match status" value="2"/>
</dbReference>
<evidence type="ECO:0000256" key="6">
    <source>
        <dbReference type="SAM" id="MobiDB-lite"/>
    </source>
</evidence>
<dbReference type="InterPro" id="IPR000620">
    <property type="entry name" value="EamA_dom"/>
</dbReference>
<keyword evidence="3 7" id="KW-0812">Transmembrane</keyword>
<evidence type="ECO:0000256" key="3">
    <source>
        <dbReference type="ARBA" id="ARBA00022692"/>
    </source>
</evidence>
<evidence type="ECO:0000313" key="10">
    <source>
        <dbReference type="Proteomes" id="UP000505377"/>
    </source>
</evidence>
<dbReference type="Pfam" id="PF00892">
    <property type="entry name" value="EamA"/>
    <property type="match status" value="2"/>
</dbReference>
<evidence type="ECO:0000256" key="2">
    <source>
        <dbReference type="ARBA" id="ARBA00007362"/>
    </source>
</evidence>
<evidence type="ECO:0000256" key="1">
    <source>
        <dbReference type="ARBA" id="ARBA00004141"/>
    </source>
</evidence>
<name>A0A6M6JPH5_9PSEU</name>
<evidence type="ECO:0000259" key="8">
    <source>
        <dbReference type="Pfam" id="PF00892"/>
    </source>
</evidence>
<organism evidence="9 10">
    <name type="scientific">Pseudonocardia broussonetiae</name>
    <dbReference type="NCBI Taxonomy" id="2736640"/>
    <lineage>
        <taxon>Bacteria</taxon>
        <taxon>Bacillati</taxon>
        <taxon>Actinomycetota</taxon>
        <taxon>Actinomycetes</taxon>
        <taxon>Pseudonocardiales</taxon>
        <taxon>Pseudonocardiaceae</taxon>
        <taxon>Pseudonocardia</taxon>
    </lineage>
</organism>
<evidence type="ECO:0000256" key="4">
    <source>
        <dbReference type="ARBA" id="ARBA00022989"/>
    </source>
</evidence>
<feature type="transmembrane region" description="Helical" evidence="7">
    <location>
        <begin position="86"/>
        <end position="108"/>
    </location>
</feature>
<protein>
    <submittedName>
        <fullName evidence="9">EamA family transporter</fullName>
    </submittedName>
</protein>
<dbReference type="InterPro" id="IPR037185">
    <property type="entry name" value="EmrE-like"/>
</dbReference>
<feature type="domain" description="EamA" evidence="8">
    <location>
        <begin position="143"/>
        <end position="282"/>
    </location>
</feature>
<evidence type="ECO:0000313" key="9">
    <source>
        <dbReference type="EMBL" id="QJY49133.1"/>
    </source>
</evidence>
<dbReference type="AlphaFoldDB" id="A0A6M6JPH5"/>
<dbReference type="KEGG" id="pbro:HOP40_28025"/>
<accession>A0A6M6JPH5</accession>
<reference evidence="9 10" key="1">
    <citation type="submission" date="2020-05" db="EMBL/GenBank/DDBJ databases">
        <authorList>
            <person name="Mo P."/>
        </authorList>
    </citation>
    <scope>NUCLEOTIDE SEQUENCE [LARGE SCALE GENOMIC DNA]</scope>
    <source>
        <strain evidence="9 10">Gen01</strain>
    </source>
</reference>
<dbReference type="PANTHER" id="PTHR32322:SF9">
    <property type="entry name" value="AMINO-ACID METABOLITE EFFLUX PUMP-RELATED"/>
    <property type="match status" value="1"/>
</dbReference>
<sequence>MPLRDRLLAVLVAALWGGNFLAIHVGLEHFPPLFLAALRFALIAVPTVLLVPRPQVPLRWLLGYGLGFGTVQFIGLFVAMDIGMPPGLASLVLQASAPFTVLLGALLLRERLAVRQGVGIGLAVLGLAAIVVARAQTAAVLPVLLTLLGALGWAFGNLANRLAHAPNPLHLTLWMSVVPPVPLLAMSWLTEGPQAGLDALVAAAGPSGVPGLLALAYLVVPATVLGSGIWTWLMGRHPAGVVAPYSLLVPVVGMGLAAVVLGERPSLVELVAGTVIVGGVLLGTPGVTAPATSPAPPQGVAVGTGGTARSTRRWNRIPARPPRTAPTRPTTRAAASAPMAAGVNADGSTTPPTSAATGVRSTGVPDTAMSTVTATATSTAQIHTATPWRAPSKRAMRPATYPPQK</sequence>
<feature type="transmembrane region" description="Helical" evidence="7">
    <location>
        <begin position="171"/>
        <end position="189"/>
    </location>
</feature>
<dbReference type="GO" id="GO:0016020">
    <property type="term" value="C:membrane"/>
    <property type="evidence" value="ECO:0007669"/>
    <property type="project" value="UniProtKB-SubCell"/>
</dbReference>
<dbReference type="EMBL" id="CP053564">
    <property type="protein sequence ID" value="QJY49133.1"/>
    <property type="molecule type" value="Genomic_DNA"/>
</dbReference>
<feature type="compositionally biased region" description="Low complexity" evidence="6">
    <location>
        <begin position="367"/>
        <end position="380"/>
    </location>
</feature>
<feature type="region of interest" description="Disordered" evidence="6">
    <location>
        <begin position="290"/>
        <end position="405"/>
    </location>
</feature>
<keyword evidence="4 7" id="KW-1133">Transmembrane helix</keyword>
<feature type="transmembrane region" description="Helical" evidence="7">
    <location>
        <begin position="32"/>
        <end position="51"/>
    </location>
</feature>
<dbReference type="PANTHER" id="PTHR32322">
    <property type="entry name" value="INNER MEMBRANE TRANSPORTER"/>
    <property type="match status" value="1"/>
</dbReference>
<evidence type="ECO:0000256" key="5">
    <source>
        <dbReference type="ARBA" id="ARBA00023136"/>
    </source>
</evidence>
<dbReference type="Proteomes" id="UP000505377">
    <property type="component" value="Chromosome"/>
</dbReference>
<dbReference type="InterPro" id="IPR050638">
    <property type="entry name" value="AA-Vitamin_Transporters"/>
</dbReference>
<feature type="compositionally biased region" description="Polar residues" evidence="6">
    <location>
        <begin position="346"/>
        <end position="360"/>
    </location>
</feature>
<feature type="transmembrane region" description="Helical" evidence="7">
    <location>
        <begin position="245"/>
        <end position="262"/>
    </location>
</feature>
<keyword evidence="5 7" id="KW-0472">Membrane</keyword>
<comment type="subcellular location">
    <subcellularLocation>
        <location evidence="1">Membrane</location>
        <topology evidence="1">Multi-pass membrane protein</topology>
    </subcellularLocation>
</comment>
<feature type="compositionally biased region" description="Low complexity" evidence="6">
    <location>
        <begin position="325"/>
        <end position="341"/>
    </location>
</feature>
<feature type="transmembrane region" description="Helical" evidence="7">
    <location>
        <begin position="58"/>
        <end position="80"/>
    </location>
</feature>
<feature type="transmembrane region" description="Helical" evidence="7">
    <location>
        <begin position="139"/>
        <end position="159"/>
    </location>
</feature>
<feature type="transmembrane region" description="Helical" evidence="7">
    <location>
        <begin position="117"/>
        <end position="133"/>
    </location>
</feature>
<gene>
    <name evidence="9" type="ORF">HOP40_28025</name>
</gene>
<evidence type="ECO:0000256" key="7">
    <source>
        <dbReference type="SAM" id="Phobius"/>
    </source>
</evidence>